<reference evidence="2 3" key="1">
    <citation type="submission" date="2020-08" db="EMBL/GenBank/DDBJ databases">
        <title>Genomic Encyclopedia of Type Strains, Phase IV (KMG-IV): sequencing the most valuable type-strain genomes for metagenomic binning, comparative biology and taxonomic classification.</title>
        <authorList>
            <person name="Goeker M."/>
        </authorList>
    </citation>
    <scope>NUCLEOTIDE SEQUENCE [LARGE SCALE GENOMIC DNA]</scope>
    <source>
        <strain evidence="2 3">DSM 102235</strain>
    </source>
</reference>
<name>A0A7W6DNB6_9RHOB</name>
<comment type="caution">
    <text evidence="2">The sequence shown here is derived from an EMBL/GenBank/DDBJ whole genome shotgun (WGS) entry which is preliminary data.</text>
</comment>
<dbReference type="InterPro" id="IPR013830">
    <property type="entry name" value="SGNH_hydro"/>
</dbReference>
<gene>
    <name evidence="2" type="ORF">GGQ68_002521</name>
</gene>
<dbReference type="Gene3D" id="2.60.120.1360">
    <property type="match status" value="1"/>
</dbReference>
<proteinExistence type="predicted"/>
<sequence>MDSLASSASVAALSASVDSISGDYATGTALTALQAEVDGLVAIQSDLTFIGGWDASDGVFPTSTTAGEYWITETAGTVDGVSFAVGDKVIATVEDASTTTFVGNWLRDPAPQFDAENLTLTGETTADSLVVDGLPVAPTVKSAAGADWLWPDPFFKRVRLGEDFDGRDVWLGDVAANWEFVDNAVFPNGRALQSDDTATGLTGPIIPLPASRFPAGSDLTVRMLVVGDVGVTVSTGARWYDGGSNLGGDGISANEVTATSIPQMVTVTCLAAPEGVDGLRLYPYVKSGTGTFRILAMWAYLGQDGPAWPVQDRALDPLREPRPDTYRPQMPRLASKLVQGQWASVAFLGDSWTNDPVRIMQPVQSRIAEQWSVTSAGYISTATSAIFKPPLCARSRSGVWVESDFGPGFGPDGAHATTDEVGASFTVDPDSGAVNNAIRLHYLQQPGGGTIDCRAYDSGSEAVQTVQTVDTDGALSYQTVTIPHTSGYAMTFQVATAGSGVTIMGAEILNIAAGEVAVHKIGNGGATAADFLTIPEDYFGAAMTAIAPDCVFLTLGTNDMSGSVPPREFREQIALICDRIRAAKNLCDIILVAPAQNGLTDRVYRMQDYADALFDLARDQGFGFVDLFGVFGPNPVLPVSAGVYQNDFVHPNQFGGQMIAGHLWDACFRRLT</sequence>
<dbReference type="AlphaFoldDB" id="A0A7W6DNB6"/>
<dbReference type="InterPro" id="IPR036514">
    <property type="entry name" value="SGNH_hydro_sf"/>
</dbReference>
<dbReference type="CDD" id="cd00229">
    <property type="entry name" value="SGNH_hydrolase"/>
    <property type="match status" value="1"/>
</dbReference>
<accession>A0A7W6DNB6</accession>
<dbReference type="Proteomes" id="UP000541426">
    <property type="component" value="Unassembled WGS sequence"/>
</dbReference>
<dbReference type="Gene3D" id="3.40.50.1110">
    <property type="entry name" value="SGNH hydrolase"/>
    <property type="match status" value="1"/>
</dbReference>
<keyword evidence="3" id="KW-1185">Reference proteome</keyword>
<dbReference type="SUPFAM" id="SSF52266">
    <property type="entry name" value="SGNH hydrolase"/>
    <property type="match status" value="1"/>
</dbReference>
<evidence type="ECO:0000313" key="2">
    <source>
        <dbReference type="EMBL" id="MBB3986183.1"/>
    </source>
</evidence>
<evidence type="ECO:0000259" key="1">
    <source>
        <dbReference type="Pfam" id="PF13472"/>
    </source>
</evidence>
<dbReference type="GO" id="GO:0016788">
    <property type="term" value="F:hydrolase activity, acting on ester bonds"/>
    <property type="evidence" value="ECO:0007669"/>
    <property type="project" value="UniProtKB-ARBA"/>
</dbReference>
<dbReference type="RefSeq" id="WP_183966346.1">
    <property type="nucleotide sequence ID" value="NZ_JACIEJ010000005.1"/>
</dbReference>
<protein>
    <submittedName>
        <fullName evidence="2">Lysophospholipase L1-like esterase</fullName>
    </submittedName>
</protein>
<organism evidence="2 3">
    <name type="scientific">Sagittula marina</name>
    <dbReference type="NCBI Taxonomy" id="943940"/>
    <lineage>
        <taxon>Bacteria</taxon>
        <taxon>Pseudomonadati</taxon>
        <taxon>Pseudomonadota</taxon>
        <taxon>Alphaproteobacteria</taxon>
        <taxon>Rhodobacterales</taxon>
        <taxon>Roseobacteraceae</taxon>
        <taxon>Sagittula</taxon>
    </lineage>
</organism>
<dbReference type="EMBL" id="JACIEJ010000005">
    <property type="protein sequence ID" value="MBB3986183.1"/>
    <property type="molecule type" value="Genomic_DNA"/>
</dbReference>
<evidence type="ECO:0000313" key="3">
    <source>
        <dbReference type="Proteomes" id="UP000541426"/>
    </source>
</evidence>
<dbReference type="Pfam" id="PF13472">
    <property type="entry name" value="Lipase_GDSL_2"/>
    <property type="match status" value="1"/>
</dbReference>
<feature type="domain" description="SGNH hydrolase-type esterase" evidence="1">
    <location>
        <begin position="517"/>
        <end position="655"/>
    </location>
</feature>